<organism evidence="4 5">
    <name type="scientific">candidate division TA06 bacterium ADurb.Bin417</name>
    <dbReference type="NCBI Taxonomy" id="1852828"/>
    <lineage>
        <taxon>Bacteria</taxon>
        <taxon>Bacteria division TA06</taxon>
    </lineage>
</organism>
<accession>A0A1V5MA31</accession>
<dbReference type="SUPFAM" id="SSF53448">
    <property type="entry name" value="Nucleotide-diphospho-sugar transferases"/>
    <property type="match status" value="1"/>
</dbReference>
<dbReference type="InterPro" id="IPR050065">
    <property type="entry name" value="GlmU-like"/>
</dbReference>
<dbReference type="Proteomes" id="UP000485484">
    <property type="component" value="Unassembled WGS sequence"/>
</dbReference>
<dbReference type="CDD" id="cd04181">
    <property type="entry name" value="NTP_transferase"/>
    <property type="match status" value="1"/>
</dbReference>
<protein>
    <submittedName>
        <fullName evidence="4">Glucose-1-phosphate thymidylyltransferase</fullName>
        <ecNumber evidence="4">2.7.7.24</ecNumber>
    </submittedName>
</protein>
<name>A0A1V5MA31_UNCT6</name>
<dbReference type="Gene3D" id="3.90.550.10">
    <property type="entry name" value="Spore Coat Polysaccharide Biosynthesis Protein SpsA, Chain A"/>
    <property type="match status" value="1"/>
</dbReference>
<sequence>MPDDFLSRPLKCVVLCAGRGTRLARPEYPKSMVEVAGRPLVDHLVQFWNQYTRDFIFVVGYQKERIISFVEKAPIRAAFVEQKELRGIGYALSLVENLVAEKFIVVLGDCLCRGVFDFPAGMEQGVGVWRTANPADIQRSYSIEVKGGLVSRVVEKPKDLVNDLCGLGFYFLDRKVFEYIRRTPPSPLRNEVEITDVIENMIRSGEPVSPVFLAGNYINITYPDDLERAAAFLRTPPAHR</sequence>
<proteinExistence type="predicted"/>
<dbReference type="InterPro" id="IPR005835">
    <property type="entry name" value="NTP_transferase_dom"/>
</dbReference>
<dbReference type="Pfam" id="PF00483">
    <property type="entry name" value="NTP_transferase"/>
    <property type="match status" value="1"/>
</dbReference>
<keyword evidence="1 4" id="KW-0808">Transferase</keyword>
<feature type="domain" description="Nucleotidyl transferase" evidence="3">
    <location>
        <begin position="12"/>
        <end position="216"/>
    </location>
</feature>
<dbReference type="AlphaFoldDB" id="A0A1V5MA31"/>
<dbReference type="PANTHER" id="PTHR43584">
    <property type="entry name" value="NUCLEOTIDYL TRANSFERASE"/>
    <property type="match status" value="1"/>
</dbReference>
<gene>
    <name evidence="4" type="primary">rmlA_2</name>
    <name evidence="4" type="ORF">BWY73_01396</name>
</gene>
<dbReference type="EMBL" id="MWAK01000301">
    <property type="protein sequence ID" value="OPZ90032.1"/>
    <property type="molecule type" value="Genomic_DNA"/>
</dbReference>
<comment type="caution">
    <text evidence="4">The sequence shown here is derived from an EMBL/GenBank/DDBJ whole genome shotgun (WGS) entry which is preliminary data.</text>
</comment>
<evidence type="ECO:0000259" key="3">
    <source>
        <dbReference type="Pfam" id="PF00483"/>
    </source>
</evidence>
<keyword evidence="2 4" id="KW-0548">Nucleotidyltransferase</keyword>
<evidence type="ECO:0000256" key="1">
    <source>
        <dbReference type="ARBA" id="ARBA00022679"/>
    </source>
</evidence>
<evidence type="ECO:0000313" key="5">
    <source>
        <dbReference type="Proteomes" id="UP000485484"/>
    </source>
</evidence>
<reference evidence="4 5" key="1">
    <citation type="submission" date="2017-02" db="EMBL/GenBank/DDBJ databases">
        <title>Delving into the versatile metabolic prowess of the omnipresent phylum Bacteroidetes.</title>
        <authorList>
            <person name="Nobu M.K."/>
            <person name="Mei R."/>
            <person name="Narihiro T."/>
            <person name="Kuroda K."/>
            <person name="Liu W.-T."/>
        </authorList>
    </citation>
    <scope>NUCLEOTIDE SEQUENCE [LARGE SCALE GENOMIC DNA]</scope>
    <source>
        <strain evidence="4">ADurb.Bin417</strain>
    </source>
</reference>
<evidence type="ECO:0000313" key="4">
    <source>
        <dbReference type="EMBL" id="OPZ90032.1"/>
    </source>
</evidence>
<dbReference type="InterPro" id="IPR029044">
    <property type="entry name" value="Nucleotide-diphossugar_trans"/>
</dbReference>
<dbReference type="GO" id="GO:0008879">
    <property type="term" value="F:glucose-1-phosphate thymidylyltransferase activity"/>
    <property type="evidence" value="ECO:0007669"/>
    <property type="project" value="UniProtKB-EC"/>
</dbReference>
<dbReference type="EC" id="2.7.7.24" evidence="4"/>
<dbReference type="PANTHER" id="PTHR43584:SF8">
    <property type="entry name" value="N-ACETYLMURAMATE ALPHA-1-PHOSPHATE URIDYLYLTRANSFERASE"/>
    <property type="match status" value="1"/>
</dbReference>
<evidence type="ECO:0000256" key="2">
    <source>
        <dbReference type="ARBA" id="ARBA00022695"/>
    </source>
</evidence>